<dbReference type="SUPFAM" id="SSF52200">
    <property type="entry name" value="Toll/Interleukin receptor TIR domain"/>
    <property type="match status" value="1"/>
</dbReference>
<reference evidence="15" key="1">
    <citation type="submission" date="2023-11" db="EMBL/GenBank/DDBJ databases">
        <title>Genome assemblies of two species of porcelain crab, Petrolisthes cinctipes and Petrolisthes manimaculis (Anomura: Porcellanidae).</title>
        <authorList>
            <person name="Angst P."/>
        </authorList>
    </citation>
    <scope>NUCLEOTIDE SEQUENCE</scope>
    <source>
        <strain evidence="15">PB745_02</strain>
        <tissue evidence="15">Gill</tissue>
    </source>
</reference>
<evidence type="ECO:0000256" key="12">
    <source>
        <dbReference type="ARBA" id="ARBA00023180"/>
    </source>
</evidence>
<dbReference type="SMART" id="SM00255">
    <property type="entry name" value="TIR"/>
    <property type="match status" value="1"/>
</dbReference>
<dbReference type="Gene3D" id="3.80.10.10">
    <property type="entry name" value="Ribonuclease Inhibitor"/>
    <property type="match status" value="3"/>
</dbReference>
<dbReference type="GO" id="GO:0045087">
    <property type="term" value="P:innate immune response"/>
    <property type="evidence" value="ECO:0007669"/>
    <property type="project" value="UniProtKB-KW"/>
</dbReference>
<dbReference type="Proteomes" id="UP001292094">
    <property type="component" value="Unassembled WGS sequence"/>
</dbReference>
<keyword evidence="4" id="KW-0433">Leucine-rich repeat</keyword>
<dbReference type="SMART" id="SM00369">
    <property type="entry name" value="LRR_TYP"/>
    <property type="match status" value="9"/>
</dbReference>
<name>A0AAE1PYM9_9EUCA</name>
<evidence type="ECO:0000256" key="3">
    <source>
        <dbReference type="ARBA" id="ARBA00022588"/>
    </source>
</evidence>
<evidence type="ECO:0000259" key="14">
    <source>
        <dbReference type="PROSITE" id="PS50104"/>
    </source>
</evidence>
<dbReference type="SUPFAM" id="SSF52058">
    <property type="entry name" value="L domain-like"/>
    <property type="match status" value="1"/>
</dbReference>
<keyword evidence="5" id="KW-0812">Transmembrane</keyword>
<dbReference type="FunFam" id="3.40.50.10140:FF:000001">
    <property type="entry name" value="Toll-like receptor 2"/>
    <property type="match status" value="1"/>
</dbReference>
<evidence type="ECO:0000256" key="13">
    <source>
        <dbReference type="SAM" id="MobiDB-lite"/>
    </source>
</evidence>
<keyword evidence="6" id="KW-0732">Signal</keyword>
<feature type="compositionally biased region" description="Gly residues" evidence="13">
    <location>
        <begin position="764"/>
        <end position="774"/>
    </location>
</feature>
<comment type="caution">
    <text evidence="15">The sequence shown here is derived from an EMBL/GenBank/DDBJ whole genome shotgun (WGS) entry which is preliminary data.</text>
</comment>
<dbReference type="GO" id="GO:0005886">
    <property type="term" value="C:plasma membrane"/>
    <property type="evidence" value="ECO:0007669"/>
    <property type="project" value="TreeGrafter"/>
</dbReference>
<feature type="compositionally biased region" description="Basic and acidic residues" evidence="13">
    <location>
        <begin position="781"/>
        <end position="792"/>
    </location>
</feature>
<comment type="similarity">
    <text evidence="2">Belongs to the Toll-like receptor family.</text>
</comment>
<gene>
    <name evidence="15" type="ORF">Pmani_011868</name>
</gene>
<dbReference type="PANTHER" id="PTHR24365:SF530">
    <property type="entry name" value="MSTPROX-RELATED"/>
    <property type="match status" value="1"/>
</dbReference>
<keyword evidence="11" id="KW-0675">Receptor</keyword>
<evidence type="ECO:0000256" key="2">
    <source>
        <dbReference type="ARBA" id="ARBA00009634"/>
    </source>
</evidence>
<evidence type="ECO:0000256" key="4">
    <source>
        <dbReference type="ARBA" id="ARBA00022614"/>
    </source>
</evidence>
<evidence type="ECO:0000256" key="10">
    <source>
        <dbReference type="ARBA" id="ARBA00023136"/>
    </source>
</evidence>
<feature type="region of interest" description="Disordered" evidence="13">
    <location>
        <begin position="745"/>
        <end position="800"/>
    </location>
</feature>
<evidence type="ECO:0000256" key="9">
    <source>
        <dbReference type="ARBA" id="ARBA00022989"/>
    </source>
</evidence>
<evidence type="ECO:0000256" key="8">
    <source>
        <dbReference type="ARBA" id="ARBA00022859"/>
    </source>
</evidence>
<organism evidence="15 16">
    <name type="scientific">Petrolisthes manimaculis</name>
    <dbReference type="NCBI Taxonomy" id="1843537"/>
    <lineage>
        <taxon>Eukaryota</taxon>
        <taxon>Metazoa</taxon>
        <taxon>Ecdysozoa</taxon>
        <taxon>Arthropoda</taxon>
        <taxon>Crustacea</taxon>
        <taxon>Multicrustacea</taxon>
        <taxon>Malacostraca</taxon>
        <taxon>Eumalacostraca</taxon>
        <taxon>Eucarida</taxon>
        <taxon>Decapoda</taxon>
        <taxon>Pleocyemata</taxon>
        <taxon>Anomura</taxon>
        <taxon>Galatheoidea</taxon>
        <taxon>Porcellanidae</taxon>
        <taxon>Petrolisthes</taxon>
    </lineage>
</organism>
<dbReference type="Gene3D" id="3.40.50.10140">
    <property type="entry name" value="Toll/interleukin-1 receptor homology (TIR) domain"/>
    <property type="match status" value="1"/>
</dbReference>
<dbReference type="InterPro" id="IPR032675">
    <property type="entry name" value="LRR_dom_sf"/>
</dbReference>
<dbReference type="PANTHER" id="PTHR24365">
    <property type="entry name" value="TOLL-LIKE RECEPTOR"/>
    <property type="match status" value="1"/>
</dbReference>
<keyword evidence="10" id="KW-0472">Membrane</keyword>
<keyword evidence="12" id="KW-0325">Glycoprotein</keyword>
<protein>
    <recommendedName>
        <fullName evidence="14">TIR domain-containing protein</fullName>
    </recommendedName>
</protein>
<feature type="domain" description="TIR" evidence="14">
    <location>
        <begin position="1026"/>
        <end position="1165"/>
    </location>
</feature>
<keyword evidence="8" id="KW-0391">Immunity</keyword>
<dbReference type="Pfam" id="PF01582">
    <property type="entry name" value="TIR"/>
    <property type="match status" value="1"/>
</dbReference>
<evidence type="ECO:0000313" key="15">
    <source>
        <dbReference type="EMBL" id="KAK4317056.1"/>
    </source>
</evidence>
<evidence type="ECO:0000256" key="7">
    <source>
        <dbReference type="ARBA" id="ARBA00022737"/>
    </source>
</evidence>
<dbReference type="InterPro" id="IPR001611">
    <property type="entry name" value="Leu-rich_rpt"/>
</dbReference>
<dbReference type="PROSITE" id="PS51450">
    <property type="entry name" value="LRR"/>
    <property type="match status" value="2"/>
</dbReference>
<comment type="subcellular location">
    <subcellularLocation>
        <location evidence="1">Membrane</location>
        <topology evidence="1">Single-pass type I membrane protein</topology>
    </subcellularLocation>
</comment>
<dbReference type="Pfam" id="PF13855">
    <property type="entry name" value="LRR_8"/>
    <property type="match status" value="2"/>
</dbReference>
<dbReference type="PROSITE" id="PS50104">
    <property type="entry name" value="TIR"/>
    <property type="match status" value="1"/>
</dbReference>
<proteinExistence type="inferred from homology"/>
<dbReference type="InterPro" id="IPR003591">
    <property type="entry name" value="Leu-rich_rpt_typical-subtyp"/>
</dbReference>
<dbReference type="PRINTS" id="PR01537">
    <property type="entry name" value="INTRLKN1R1F"/>
</dbReference>
<dbReference type="GO" id="GO:0038023">
    <property type="term" value="F:signaling receptor activity"/>
    <property type="evidence" value="ECO:0007669"/>
    <property type="project" value="TreeGrafter"/>
</dbReference>
<evidence type="ECO:0000256" key="6">
    <source>
        <dbReference type="ARBA" id="ARBA00022729"/>
    </source>
</evidence>
<keyword evidence="7" id="KW-0677">Repeat</keyword>
<accession>A0AAE1PYM9</accession>
<evidence type="ECO:0000256" key="5">
    <source>
        <dbReference type="ARBA" id="ARBA00022692"/>
    </source>
</evidence>
<keyword evidence="3" id="KW-0399">Innate immunity</keyword>
<dbReference type="AlphaFoldDB" id="A0AAE1PYM9"/>
<evidence type="ECO:0000256" key="11">
    <source>
        <dbReference type="ARBA" id="ARBA00023170"/>
    </source>
</evidence>
<dbReference type="EMBL" id="JAWZYT010000958">
    <property type="protein sequence ID" value="KAK4317056.1"/>
    <property type="molecule type" value="Genomic_DNA"/>
</dbReference>
<keyword evidence="16" id="KW-1185">Reference proteome</keyword>
<evidence type="ECO:0000256" key="1">
    <source>
        <dbReference type="ARBA" id="ARBA00004479"/>
    </source>
</evidence>
<dbReference type="GO" id="GO:0007165">
    <property type="term" value="P:signal transduction"/>
    <property type="evidence" value="ECO:0007669"/>
    <property type="project" value="InterPro"/>
</dbReference>
<keyword evidence="9" id="KW-1133">Transmembrane helix</keyword>
<sequence>MLQLLKYELTSTSQFLATECKDGISLKKPDKASLSRELVNQLPEEKRNVKCDAQMTVVDFMALVRKLPMKKMGLDTFGQLAENLSNSILAKGSESTRIDIIFDVYKKSSIKQMERAQRSSSEEITITIRSDNQKLPVNLDMFWSSMLNKVRLQEYVYKWMLENVVSEKEIIFGGVYGGECRKLLAGTETQITELSSSQEEADDRIMFHINDSVVKHGVKSVLVDSPDTDVLVNLIFHFKKTWQLQKLFVKLGNRRNKKTVPVHLLVDQLDNNLVLCLRAIHALSGCDSTSKVGPKLSGMKSSMDLSLLAGFGVEELSPQMISNAEKFLVSGLKKTDCSTFDEYRWEQYHNSKKELNFNQLVCCSSTLREHIKRAYLQCRMWLQAPTPEVTKPDPCQYGYRATDPEPAGGNGTILPMLKTLDMSNNPMCNLPSKLFLPLASSPITSLLLRNCSLSQIPQSGSPLEPLSGLELLDLSKNMGLAPDEVHQLLYPLKDGHLTHLSLANNNYGSVPTAALALVSNSLEVLDLHGSAFECLDNSSFPYFPRLLHLNLMYCRIHNIQADTFEGFPVLEVLNLDGNGLITIPTEVLLPSLKVLTLSENPRSTGSGSPETFTMNQVDFGSMTNLTNLTFQEVPLGGVEVSYFNDLSSLVELRLTACKISFIDSFSFVNLSKLEWLYLNENELSVLKDDTFTGLISLIHLDLSHNNIAFRSGINIAMPPRLLFPLQPVRAAIEGEATVYYKLTNKEPMGGRQNGNGGLLENKSGGHGGKEGNGGRLQENARSQKEDEEDKTKGQLSNSEEEIKSTMLKSVPFFLPFRGLNSLRHLDLSSNEAWALVGELWQDLDSLVVLNLASNDIQSWSSPIISGLKNLTELLLAKNSLDEMTEAMVKDFSSESLRVIDLRYNPFKCSCQMKELCNGTLNTSIFVDFTNYQCTKSNEVWMLSEYITNTTCREEIETTSTTLSPKIDNNEESRGGFSLESSIIIMSVLLSVVMTSATLYKKRWYIRYLVHKARATTLVAKEDDQHYLYDTFVCYSQTDRQWVFEHLVARLEGDGRYRVCVHERDFAVGQEITDNIIASIEKSRKVVMVLSPSFVDSSWCMFELQLASNKILDERRNKLILVLLKSLPPHCQPKKLRLLLRTRTYLPWVEDMEGQRLFWAKLMRVVAKPTASEAPIPQDVAATHL</sequence>
<dbReference type="InterPro" id="IPR035897">
    <property type="entry name" value="Toll_tir_struct_dom_sf"/>
</dbReference>
<evidence type="ECO:0000313" key="16">
    <source>
        <dbReference type="Proteomes" id="UP001292094"/>
    </source>
</evidence>
<dbReference type="InterPro" id="IPR000157">
    <property type="entry name" value="TIR_dom"/>
</dbReference>